<dbReference type="InterPro" id="IPR036397">
    <property type="entry name" value="RNaseH_sf"/>
</dbReference>
<sequence length="241" mass="26539">MAVDPTFDGFEGIAGVDGETTGRDPFLAKTPDTLWEYAIVIPHEGARLERVWEFWPEAVADPEFLAMSNFSRRRHPLLRRWGVATLGADGSWRRTSRREAATEIAALLQGRHIVGIVPGFDDMFLRALLCEYNLRPSYHYHVICAEVHVRGFIHGWHAALAAAAERLGKPAAELVAELAGPPLEVTRAPWDADRLLAAVGAEPPQGIERHSALADARWALEAYLLAQAPGPWMRSPGGPTL</sequence>
<dbReference type="OrthoDB" id="4762736at2"/>
<dbReference type="EMBL" id="SMKP01000020">
    <property type="protein sequence ID" value="TDD23130.1"/>
    <property type="molecule type" value="Genomic_DNA"/>
</dbReference>
<evidence type="ECO:0000313" key="2">
    <source>
        <dbReference type="Proteomes" id="UP000294543"/>
    </source>
</evidence>
<dbReference type="GO" id="GO:0003676">
    <property type="term" value="F:nucleic acid binding"/>
    <property type="evidence" value="ECO:0007669"/>
    <property type="project" value="InterPro"/>
</dbReference>
<comment type="caution">
    <text evidence="1">The sequence shown here is derived from an EMBL/GenBank/DDBJ whole genome shotgun (WGS) entry which is preliminary data.</text>
</comment>
<dbReference type="SUPFAM" id="SSF53098">
    <property type="entry name" value="Ribonuclease H-like"/>
    <property type="match status" value="1"/>
</dbReference>
<accession>A0A4R4WZ71</accession>
<reference evidence="1 2" key="1">
    <citation type="submission" date="2019-03" db="EMBL/GenBank/DDBJ databases">
        <title>Draft genome sequences of novel Actinobacteria.</title>
        <authorList>
            <person name="Sahin N."/>
            <person name="Ay H."/>
            <person name="Saygin H."/>
        </authorList>
    </citation>
    <scope>NUCLEOTIDE SEQUENCE [LARGE SCALE GENOMIC DNA]</scope>
    <source>
        <strain evidence="1 2">KC712</strain>
    </source>
</reference>
<gene>
    <name evidence="1" type="ORF">E1294_09865</name>
</gene>
<dbReference type="Gene3D" id="3.30.420.10">
    <property type="entry name" value="Ribonuclease H-like superfamily/Ribonuclease H"/>
    <property type="match status" value="1"/>
</dbReference>
<dbReference type="InterPro" id="IPR012337">
    <property type="entry name" value="RNaseH-like_sf"/>
</dbReference>
<name>A0A4R4WZ71_9ACTN</name>
<dbReference type="Proteomes" id="UP000294543">
    <property type="component" value="Unassembled WGS sequence"/>
</dbReference>
<protein>
    <recommendedName>
        <fullName evidence="3">Exonuclease domain-containing protein</fullName>
    </recommendedName>
</protein>
<dbReference type="AlphaFoldDB" id="A0A4R4WZ71"/>
<evidence type="ECO:0008006" key="3">
    <source>
        <dbReference type="Google" id="ProtNLM"/>
    </source>
</evidence>
<dbReference type="RefSeq" id="WP_132507026.1">
    <property type="nucleotide sequence ID" value="NZ_SMKP01000020.1"/>
</dbReference>
<proteinExistence type="predicted"/>
<evidence type="ECO:0000313" key="1">
    <source>
        <dbReference type="EMBL" id="TDD23130.1"/>
    </source>
</evidence>
<organism evidence="1 2">
    <name type="scientific">Nonomuraea diastatica</name>
    <dbReference type="NCBI Taxonomy" id="1848329"/>
    <lineage>
        <taxon>Bacteria</taxon>
        <taxon>Bacillati</taxon>
        <taxon>Actinomycetota</taxon>
        <taxon>Actinomycetes</taxon>
        <taxon>Streptosporangiales</taxon>
        <taxon>Streptosporangiaceae</taxon>
        <taxon>Nonomuraea</taxon>
    </lineage>
</organism>
<keyword evidence="2" id="KW-1185">Reference proteome</keyword>